<reference evidence="2 3" key="1">
    <citation type="journal article" date="2019" name="Int. J. Syst. Evol. Microbiol.">
        <title>The Global Catalogue of Microorganisms (GCM) 10K type strain sequencing project: providing services to taxonomists for standard genome sequencing and annotation.</title>
        <authorList>
            <consortium name="The Broad Institute Genomics Platform"/>
            <consortium name="The Broad Institute Genome Sequencing Center for Infectious Disease"/>
            <person name="Wu L."/>
            <person name="Ma J."/>
        </authorList>
    </citation>
    <scope>NUCLEOTIDE SEQUENCE [LARGE SCALE GENOMIC DNA]</scope>
    <source>
        <strain evidence="2 3">JCM 30072</strain>
    </source>
</reference>
<dbReference type="Proteomes" id="UP001596445">
    <property type="component" value="Unassembled WGS sequence"/>
</dbReference>
<keyword evidence="1" id="KW-0812">Transmembrane</keyword>
<feature type="transmembrane region" description="Helical" evidence="1">
    <location>
        <begin position="97"/>
        <end position="120"/>
    </location>
</feature>
<organism evidence="2 3">
    <name type="scientific">Halovenus salina</name>
    <dbReference type="NCBI Taxonomy" id="1510225"/>
    <lineage>
        <taxon>Archaea</taxon>
        <taxon>Methanobacteriati</taxon>
        <taxon>Methanobacteriota</taxon>
        <taxon>Stenosarchaea group</taxon>
        <taxon>Halobacteria</taxon>
        <taxon>Halobacteriales</taxon>
        <taxon>Haloarculaceae</taxon>
        <taxon>Halovenus</taxon>
    </lineage>
</organism>
<sequence length="195" mass="22439">MTDREYEASFLKRLGKLEVSSFIKSYDTFAAVLSIPIIYIITDGGITRETGADLLLNFSVVSASLFAIILTGLTIITSFTDKTFLYTWQKVGEFENLVTYFQYNLILPIILNLLSLILYIEYQEEVMILLTGFFVYLLFSLYHLIALVCRYALQRGEFIRQEMESTPQPQSDKSDSLSDEELKQIYGLLNELKEE</sequence>
<keyword evidence="1" id="KW-0472">Membrane</keyword>
<proteinExistence type="predicted"/>
<keyword evidence="3" id="KW-1185">Reference proteome</keyword>
<dbReference type="RefSeq" id="WP_267163789.1">
    <property type="nucleotide sequence ID" value="NZ_CP112972.1"/>
</dbReference>
<dbReference type="GeneID" id="76629931"/>
<keyword evidence="1" id="KW-1133">Transmembrane helix</keyword>
<evidence type="ECO:0008006" key="4">
    <source>
        <dbReference type="Google" id="ProtNLM"/>
    </source>
</evidence>
<feature type="transmembrane region" description="Helical" evidence="1">
    <location>
        <begin position="54"/>
        <end position="76"/>
    </location>
</feature>
<evidence type="ECO:0000256" key="1">
    <source>
        <dbReference type="SAM" id="Phobius"/>
    </source>
</evidence>
<comment type="caution">
    <text evidence="2">The sequence shown here is derived from an EMBL/GenBank/DDBJ whole genome shotgun (WGS) entry which is preliminary data.</text>
</comment>
<protein>
    <recommendedName>
        <fullName evidence="4">DUF1211 domain-containing protein</fullName>
    </recommendedName>
</protein>
<evidence type="ECO:0000313" key="3">
    <source>
        <dbReference type="Proteomes" id="UP001596445"/>
    </source>
</evidence>
<accession>A0ABD5W5J6</accession>
<name>A0ABD5W5J6_9EURY</name>
<dbReference type="AlphaFoldDB" id="A0ABD5W5J6"/>
<evidence type="ECO:0000313" key="2">
    <source>
        <dbReference type="EMBL" id="MFC7057982.1"/>
    </source>
</evidence>
<dbReference type="EMBL" id="JBHSZI010000001">
    <property type="protein sequence ID" value="MFC7057982.1"/>
    <property type="molecule type" value="Genomic_DNA"/>
</dbReference>
<feature type="transmembrane region" description="Helical" evidence="1">
    <location>
        <begin position="126"/>
        <end position="153"/>
    </location>
</feature>
<gene>
    <name evidence="2" type="ORF">ACFQQG_07110</name>
</gene>
<feature type="transmembrane region" description="Helical" evidence="1">
    <location>
        <begin position="21"/>
        <end position="42"/>
    </location>
</feature>